<dbReference type="PRINTS" id="PR00260">
    <property type="entry name" value="CHEMTRNSDUCR"/>
</dbReference>
<evidence type="ECO:0000313" key="8">
    <source>
        <dbReference type="EMBL" id="TXF10453.1"/>
    </source>
</evidence>
<dbReference type="GO" id="GO:0004888">
    <property type="term" value="F:transmembrane signaling receptor activity"/>
    <property type="evidence" value="ECO:0007669"/>
    <property type="project" value="InterPro"/>
</dbReference>
<dbReference type="EMBL" id="VPFL01000030">
    <property type="protein sequence ID" value="TXF10453.1"/>
    <property type="molecule type" value="Genomic_DNA"/>
</dbReference>
<dbReference type="GO" id="GO:0007165">
    <property type="term" value="P:signal transduction"/>
    <property type="evidence" value="ECO:0007669"/>
    <property type="project" value="UniProtKB-KW"/>
</dbReference>
<dbReference type="FunFam" id="1.10.287.950:FF:000001">
    <property type="entry name" value="Methyl-accepting chemotaxis sensory transducer"/>
    <property type="match status" value="1"/>
</dbReference>
<comment type="subcellular location">
    <subcellularLocation>
        <location evidence="1">Membrane</location>
    </subcellularLocation>
</comment>
<dbReference type="PANTHER" id="PTHR32089">
    <property type="entry name" value="METHYL-ACCEPTING CHEMOTAXIS PROTEIN MCPB"/>
    <property type="match status" value="1"/>
</dbReference>
<evidence type="ECO:0000256" key="2">
    <source>
        <dbReference type="ARBA" id="ARBA00023224"/>
    </source>
</evidence>
<protein>
    <submittedName>
        <fullName evidence="8">Methyl-accepting chemotaxis protein</fullName>
    </submittedName>
</protein>
<dbReference type="Gene3D" id="1.10.287.950">
    <property type="entry name" value="Methyl-accepting chemotaxis protein"/>
    <property type="match status" value="1"/>
</dbReference>
<dbReference type="PROSITE" id="PS50111">
    <property type="entry name" value="CHEMOTAXIS_TRANSDUC_2"/>
    <property type="match status" value="1"/>
</dbReference>
<dbReference type="Pfam" id="PF05227">
    <property type="entry name" value="CHASE3"/>
    <property type="match status" value="1"/>
</dbReference>
<accession>A0A5C7EGP3</accession>
<sequence length="543" mass="59026">MRALTIAQKLYLGFGIILLILLILVVTVGRNFSRVQSTVAMTDHTYQVMLESEHLLASLINMETGMRGFLIAGKEEFLEPMNLGETQFAQALGRIAKLTEDNPQQQDRIQKLSAMKERWISESVKPLIELRRQVSNDAQRMADLVALVAQAKDKAQMDGMRAVLKDISDEERKLLKQRAQEAEATRSQTVLVLAVGGILAVAVGIVVAVGISRSLAKRLGQAVALTSAVAQGDFSRRLEDSSRDEIGHLIQALGQMQERLSAMLQQIKQGAEQVLQSAERVSSASQQLATAAQEQSSAASSMAAAVEQLTVSINHISDSAKDAHHLSAESSRTSEEGVEVIQQTVEGIRSIYETVRSASENVSKLGQHANKISTIVGVIKEIADQINLLALNAAIEAARAGEQGRGFTVVADEVRKLAERTGGSTHEIGEMVKEIQAGVAEVVDGMAQWANQVEKEVELANRTGEAIEKIRNFSARVVQVVNDISNTLKEQSTAANDVAQNVEKIAQMSEENNRAMEESTHVAQILRQLATEMDHAVAKFKLA</sequence>
<evidence type="ECO:0000313" key="9">
    <source>
        <dbReference type="Proteomes" id="UP000321201"/>
    </source>
</evidence>
<feature type="transmembrane region" description="Helical" evidence="5">
    <location>
        <begin position="12"/>
        <end position="32"/>
    </location>
</feature>
<dbReference type="Pfam" id="PF00015">
    <property type="entry name" value="MCPsignal"/>
    <property type="match status" value="1"/>
</dbReference>
<dbReference type="PANTHER" id="PTHR32089:SF112">
    <property type="entry name" value="LYSOZYME-LIKE PROTEIN-RELATED"/>
    <property type="match status" value="1"/>
</dbReference>
<dbReference type="OrthoDB" id="5298073at2"/>
<dbReference type="InterPro" id="IPR004089">
    <property type="entry name" value="MCPsignal_dom"/>
</dbReference>
<dbReference type="PROSITE" id="PS50885">
    <property type="entry name" value="HAMP"/>
    <property type="match status" value="1"/>
</dbReference>
<keyword evidence="5" id="KW-0812">Transmembrane</keyword>
<dbReference type="CDD" id="cd06225">
    <property type="entry name" value="HAMP"/>
    <property type="match status" value="1"/>
</dbReference>
<organism evidence="8 9">
    <name type="scientific">Pelomicrobium methylotrophicum</name>
    <dbReference type="NCBI Taxonomy" id="2602750"/>
    <lineage>
        <taxon>Bacteria</taxon>
        <taxon>Pseudomonadati</taxon>
        <taxon>Pseudomonadota</taxon>
        <taxon>Hydrogenophilia</taxon>
        <taxon>Hydrogenophilia incertae sedis</taxon>
        <taxon>Pelomicrobium</taxon>
    </lineage>
</organism>
<evidence type="ECO:0000256" key="5">
    <source>
        <dbReference type="SAM" id="Phobius"/>
    </source>
</evidence>
<feature type="transmembrane region" description="Helical" evidence="5">
    <location>
        <begin position="190"/>
        <end position="211"/>
    </location>
</feature>
<comment type="similarity">
    <text evidence="3">Belongs to the methyl-accepting chemotaxis (MCP) protein family.</text>
</comment>
<name>A0A5C7EGP3_9PROT</name>
<dbReference type="CDD" id="cd19410">
    <property type="entry name" value="HK9-like_sensor"/>
    <property type="match status" value="1"/>
</dbReference>
<dbReference type="RefSeq" id="WP_147801050.1">
    <property type="nucleotide sequence ID" value="NZ_VPFL01000030.1"/>
</dbReference>
<dbReference type="AlphaFoldDB" id="A0A5C7EGP3"/>
<evidence type="ECO:0000259" key="6">
    <source>
        <dbReference type="PROSITE" id="PS50111"/>
    </source>
</evidence>
<dbReference type="InterPro" id="IPR003660">
    <property type="entry name" value="HAMP_dom"/>
</dbReference>
<dbReference type="InParanoid" id="A0A5C7EGP3"/>
<evidence type="ECO:0000256" key="4">
    <source>
        <dbReference type="PROSITE-ProRule" id="PRU00284"/>
    </source>
</evidence>
<proteinExistence type="inferred from homology"/>
<keyword evidence="5" id="KW-0472">Membrane</keyword>
<dbReference type="GO" id="GO:0006935">
    <property type="term" value="P:chemotaxis"/>
    <property type="evidence" value="ECO:0007669"/>
    <property type="project" value="InterPro"/>
</dbReference>
<feature type="domain" description="Methyl-accepting transducer" evidence="6">
    <location>
        <begin position="270"/>
        <end position="506"/>
    </location>
</feature>
<dbReference type="SMART" id="SM00283">
    <property type="entry name" value="MA"/>
    <property type="match status" value="1"/>
</dbReference>
<dbReference type="InterPro" id="IPR004090">
    <property type="entry name" value="Chemotax_Me-accpt_rcpt"/>
</dbReference>
<dbReference type="Pfam" id="PF00672">
    <property type="entry name" value="HAMP"/>
    <property type="match status" value="1"/>
</dbReference>
<dbReference type="Proteomes" id="UP000321201">
    <property type="component" value="Unassembled WGS sequence"/>
</dbReference>
<evidence type="ECO:0000259" key="7">
    <source>
        <dbReference type="PROSITE" id="PS50885"/>
    </source>
</evidence>
<dbReference type="GO" id="GO:0016020">
    <property type="term" value="C:membrane"/>
    <property type="evidence" value="ECO:0007669"/>
    <property type="project" value="UniProtKB-SubCell"/>
</dbReference>
<keyword evidence="2 4" id="KW-0807">Transducer</keyword>
<dbReference type="InterPro" id="IPR007891">
    <property type="entry name" value="CHASE3"/>
</dbReference>
<dbReference type="CDD" id="cd11386">
    <property type="entry name" value="MCP_signal"/>
    <property type="match status" value="1"/>
</dbReference>
<reference evidence="8 9" key="1">
    <citation type="submission" date="2019-08" db="EMBL/GenBank/DDBJ databases">
        <title>Pelomicrobium methylotrophicum gen. nov., sp. nov. a moderately thermophilic, facultatively anaerobic, lithoautotrophic and methylotrophic bacterium isolated from a terrestrial mud volcano.</title>
        <authorList>
            <person name="Slobodkina G.B."/>
            <person name="Merkel A.Y."/>
            <person name="Slobodkin A.I."/>
        </authorList>
    </citation>
    <scope>NUCLEOTIDE SEQUENCE [LARGE SCALE GENOMIC DNA]</scope>
    <source>
        <strain evidence="8 9">SM250</strain>
    </source>
</reference>
<keyword evidence="5" id="KW-1133">Transmembrane helix</keyword>
<gene>
    <name evidence="8" type="ORF">FR698_15240</name>
</gene>
<evidence type="ECO:0000256" key="1">
    <source>
        <dbReference type="ARBA" id="ARBA00004370"/>
    </source>
</evidence>
<feature type="domain" description="HAMP" evidence="7">
    <location>
        <begin position="213"/>
        <end position="265"/>
    </location>
</feature>
<keyword evidence="9" id="KW-1185">Reference proteome</keyword>
<comment type="caution">
    <text evidence="8">The sequence shown here is derived from an EMBL/GenBank/DDBJ whole genome shotgun (WGS) entry which is preliminary data.</text>
</comment>
<dbReference type="SUPFAM" id="SSF58104">
    <property type="entry name" value="Methyl-accepting chemotaxis protein (MCP) signaling domain"/>
    <property type="match status" value="1"/>
</dbReference>
<evidence type="ECO:0000256" key="3">
    <source>
        <dbReference type="ARBA" id="ARBA00029447"/>
    </source>
</evidence>
<dbReference type="SMART" id="SM00304">
    <property type="entry name" value="HAMP"/>
    <property type="match status" value="2"/>
</dbReference>